<accession>A0A0V0Z9Y1</accession>
<gene>
    <name evidence="2" type="ORF">T12_366</name>
</gene>
<dbReference type="AlphaFoldDB" id="A0A0V0Z9Y1"/>
<dbReference type="EMBL" id="JYDQ01000276">
    <property type="protein sequence ID" value="KRY09385.1"/>
    <property type="molecule type" value="Genomic_DNA"/>
</dbReference>
<evidence type="ECO:0000313" key="2">
    <source>
        <dbReference type="EMBL" id="KRY09385.1"/>
    </source>
</evidence>
<dbReference type="Proteomes" id="UP000054783">
    <property type="component" value="Unassembled WGS sequence"/>
</dbReference>
<name>A0A0V0Z9Y1_9BILA</name>
<protein>
    <submittedName>
        <fullName evidence="2">Uncharacterized protein</fullName>
    </submittedName>
</protein>
<organism evidence="2 3">
    <name type="scientific">Trichinella patagoniensis</name>
    <dbReference type="NCBI Taxonomy" id="990121"/>
    <lineage>
        <taxon>Eukaryota</taxon>
        <taxon>Metazoa</taxon>
        <taxon>Ecdysozoa</taxon>
        <taxon>Nematoda</taxon>
        <taxon>Enoplea</taxon>
        <taxon>Dorylaimia</taxon>
        <taxon>Trichinellida</taxon>
        <taxon>Trichinellidae</taxon>
        <taxon>Trichinella</taxon>
    </lineage>
</organism>
<sequence>MSLRPNARLIKREKKIKCVVQENQETRQSHRNNITGGRRLPVNQTSPHTHTVGCLIVIHALIKKENLRNIQNKKFDQKSKPLKRSKGLLCKYLK</sequence>
<keyword evidence="3" id="KW-1185">Reference proteome</keyword>
<proteinExistence type="predicted"/>
<evidence type="ECO:0000313" key="3">
    <source>
        <dbReference type="Proteomes" id="UP000054783"/>
    </source>
</evidence>
<feature type="non-terminal residue" evidence="2">
    <location>
        <position position="94"/>
    </location>
</feature>
<comment type="caution">
    <text evidence="2">The sequence shown here is derived from an EMBL/GenBank/DDBJ whole genome shotgun (WGS) entry which is preliminary data.</text>
</comment>
<feature type="region of interest" description="Disordered" evidence="1">
    <location>
        <begin position="23"/>
        <end position="46"/>
    </location>
</feature>
<reference evidence="2 3" key="1">
    <citation type="submission" date="2015-01" db="EMBL/GenBank/DDBJ databases">
        <title>Evolution of Trichinella species and genotypes.</title>
        <authorList>
            <person name="Korhonen P.K."/>
            <person name="Edoardo P."/>
            <person name="Giuseppe L.R."/>
            <person name="Gasser R.B."/>
        </authorList>
    </citation>
    <scope>NUCLEOTIDE SEQUENCE [LARGE SCALE GENOMIC DNA]</scope>
    <source>
        <strain evidence="2">ISS2496</strain>
    </source>
</reference>
<evidence type="ECO:0000256" key="1">
    <source>
        <dbReference type="SAM" id="MobiDB-lite"/>
    </source>
</evidence>